<name>A0A942E4S1_9HYPH</name>
<dbReference type="Pfam" id="PF13508">
    <property type="entry name" value="Acetyltransf_7"/>
    <property type="match status" value="1"/>
</dbReference>
<reference evidence="2" key="1">
    <citation type="submission" date="2021-04" db="EMBL/GenBank/DDBJ databases">
        <title>Devosia litorisediminis sp. nov., isolated from a sand dune.</title>
        <authorList>
            <person name="Park S."/>
            <person name="Yoon J.-H."/>
        </authorList>
    </citation>
    <scope>NUCLEOTIDE SEQUENCE</scope>
    <source>
        <strain evidence="2">BSSL-BM10</strain>
    </source>
</reference>
<evidence type="ECO:0000313" key="3">
    <source>
        <dbReference type="Proteomes" id="UP000678281"/>
    </source>
</evidence>
<organism evidence="2 3">
    <name type="scientific">Devosia litorisediminis</name>
    <dbReference type="NCBI Taxonomy" id="2829817"/>
    <lineage>
        <taxon>Bacteria</taxon>
        <taxon>Pseudomonadati</taxon>
        <taxon>Pseudomonadota</taxon>
        <taxon>Alphaproteobacteria</taxon>
        <taxon>Hyphomicrobiales</taxon>
        <taxon>Devosiaceae</taxon>
        <taxon>Devosia</taxon>
    </lineage>
</organism>
<keyword evidence="3" id="KW-1185">Reference proteome</keyword>
<evidence type="ECO:0000313" key="2">
    <source>
        <dbReference type="EMBL" id="MBS3847502.1"/>
    </source>
</evidence>
<feature type="domain" description="N-acetyltransferase" evidence="1">
    <location>
        <begin position="1"/>
        <end position="119"/>
    </location>
</feature>
<dbReference type="InterPro" id="IPR000182">
    <property type="entry name" value="GNAT_dom"/>
</dbReference>
<dbReference type="AlphaFoldDB" id="A0A942E4S1"/>
<sequence>MLVHFQENWRSGANVFARPGEIMLGAWDGDTLVGTCGRNVDPYDPHLRAGRVRYLYVAEDHRKQGIGQRLIAAIQHDAARNFDYLNTNAPEAAFAFYVHLGFEKLTEEYATHRYVLTPH</sequence>
<accession>A0A942E4S1</accession>
<proteinExistence type="predicted"/>
<comment type="caution">
    <text evidence="2">The sequence shown here is derived from an EMBL/GenBank/DDBJ whole genome shotgun (WGS) entry which is preliminary data.</text>
</comment>
<dbReference type="InterPro" id="IPR016181">
    <property type="entry name" value="Acyl_CoA_acyltransferase"/>
</dbReference>
<evidence type="ECO:0000259" key="1">
    <source>
        <dbReference type="PROSITE" id="PS51186"/>
    </source>
</evidence>
<dbReference type="CDD" id="cd04301">
    <property type="entry name" value="NAT_SF"/>
    <property type="match status" value="1"/>
</dbReference>
<dbReference type="SUPFAM" id="SSF55729">
    <property type="entry name" value="Acyl-CoA N-acyltransferases (Nat)"/>
    <property type="match status" value="1"/>
</dbReference>
<dbReference type="PROSITE" id="PS51186">
    <property type="entry name" value="GNAT"/>
    <property type="match status" value="1"/>
</dbReference>
<protein>
    <submittedName>
        <fullName evidence="2">GNAT family N-acetyltransferase</fullName>
    </submittedName>
</protein>
<dbReference type="Proteomes" id="UP000678281">
    <property type="component" value="Unassembled WGS sequence"/>
</dbReference>
<dbReference type="GO" id="GO:0016747">
    <property type="term" value="F:acyltransferase activity, transferring groups other than amino-acyl groups"/>
    <property type="evidence" value="ECO:0007669"/>
    <property type="project" value="InterPro"/>
</dbReference>
<dbReference type="EMBL" id="JAGXTP010000001">
    <property type="protein sequence ID" value="MBS3847502.1"/>
    <property type="molecule type" value="Genomic_DNA"/>
</dbReference>
<dbReference type="RefSeq" id="WP_212657121.1">
    <property type="nucleotide sequence ID" value="NZ_JAGXTP010000001.1"/>
</dbReference>
<gene>
    <name evidence="2" type="ORF">KD146_02210</name>
</gene>
<dbReference type="Gene3D" id="3.40.630.30">
    <property type="match status" value="1"/>
</dbReference>